<feature type="region of interest" description="Disordered" evidence="1">
    <location>
        <begin position="37"/>
        <end position="96"/>
    </location>
</feature>
<reference evidence="2 3" key="1">
    <citation type="journal article" date="2021" name="Nat. Plants">
        <title>The Taxus genome provides insights into paclitaxel biosynthesis.</title>
        <authorList>
            <person name="Xiong X."/>
            <person name="Gou J."/>
            <person name="Liao Q."/>
            <person name="Li Y."/>
            <person name="Zhou Q."/>
            <person name="Bi G."/>
            <person name="Li C."/>
            <person name="Du R."/>
            <person name="Wang X."/>
            <person name="Sun T."/>
            <person name="Guo L."/>
            <person name="Liang H."/>
            <person name="Lu P."/>
            <person name="Wu Y."/>
            <person name="Zhang Z."/>
            <person name="Ro D.K."/>
            <person name="Shang Y."/>
            <person name="Huang S."/>
            <person name="Yan J."/>
        </authorList>
    </citation>
    <scope>NUCLEOTIDE SEQUENCE [LARGE SCALE GENOMIC DNA]</scope>
    <source>
        <strain evidence="2">Ta-2019</strain>
    </source>
</reference>
<dbReference type="Proteomes" id="UP000824469">
    <property type="component" value="Unassembled WGS sequence"/>
</dbReference>
<feature type="compositionally biased region" description="Polar residues" evidence="1">
    <location>
        <begin position="62"/>
        <end position="71"/>
    </location>
</feature>
<feature type="compositionally biased region" description="Polar residues" evidence="1">
    <location>
        <begin position="37"/>
        <end position="46"/>
    </location>
</feature>
<gene>
    <name evidence="2" type="ORF">KI387_002952</name>
</gene>
<accession>A0AA38LP99</accession>
<evidence type="ECO:0000313" key="2">
    <source>
        <dbReference type="EMBL" id="KAH9330844.1"/>
    </source>
</evidence>
<sequence>SITSEANRIFEPKSQASISATSGVPANNLVNLGKQYSSRPQQQTFGPQKAIGPNMEWKRKPTNQNVASSSVRVIDTSTESTSSSETNRSPVPLSNYINSDDVAGKLQEKLERLNVRSGQHLIIPDHLRVSKAACMGLSFGSFGAFVGTSFSTNFGKSGGDKSSSPLSEASGKTEDSNEEPFSRTSDQESESPTESHEQASPSTVENLASGINVRDSILQNIVSQTEPSKQDPVVQLDSQYSIVETVPSYASVGFVPQIISSQYPSSLTSPHDASRQPSIVMQQTYDPSSSIYNPFLRPGSDGDARFPPFVGPTAVRKYNGNATLLSGPSVSTSRETATSVGVASAALTTQGSQMAGIAPSTMSFPHQQMQLFPQPDRGKGYLSLR</sequence>
<protein>
    <submittedName>
        <fullName evidence="2">Uncharacterized protein</fullName>
    </submittedName>
</protein>
<feature type="compositionally biased region" description="Polar residues" evidence="1">
    <location>
        <begin position="14"/>
        <end position="25"/>
    </location>
</feature>
<feature type="compositionally biased region" description="Low complexity" evidence="1">
    <location>
        <begin position="76"/>
        <end position="86"/>
    </location>
</feature>
<dbReference type="OMA" id="TAMSKYN"/>
<keyword evidence="3" id="KW-1185">Reference proteome</keyword>
<dbReference type="PANTHER" id="PTHR46775">
    <property type="entry name" value="FLOCCULATION PROTEIN (DUF1296)"/>
    <property type="match status" value="1"/>
</dbReference>
<dbReference type="PANTHER" id="PTHR46775:SF1">
    <property type="entry name" value="FLOCCULATION PROTEIN (DUF1296)"/>
    <property type="match status" value="1"/>
</dbReference>
<organism evidence="2 3">
    <name type="scientific">Taxus chinensis</name>
    <name type="common">Chinese yew</name>
    <name type="synonym">Taxus wallichiana var. chinensis</name>
    <dbReference type="NCBI Taxonomy" id="29808"/>
    <lineage>
        <taxon>Eukaryota</taxon>
        <taxon>Viridiplantae</taxon>
        <taxon>Streptophyta</taxon>
        <taxon>Embryophyta</taxon>
        <taxon>Tracheophyta</taxon>
        <taxon>Spermatophyta</taxon>
        <taxon>Pinopsida</taxon>
        <taxon>Pinidae</taxon>
        <taxon>Conifers II</taxon>
        <taxon>Cupressales</taxon>
        <taxon>Taxaceae</taxon>
        <taxon>Taxus</taxon>
    </lineage>
</organism>
<feature type="compositionally biased region" description="Polar residues" evidence="1">
    <location>
        <begin position="154"/>
        <end position="167"/>
    </location>
</feature>
<evidence type="ECO:0000256" key="1">
    <source>
        <dbReference type="SAM" id="MobiDB-lite"/>
    </source>
</evidence>
<feature type="region of interest" description="Disordered" evidence="1">
    <location>
        <begin position="154"/>
        <end position="205"/>
    </location>
</feature>
<feature type="non-terminal residue" evidence="2">
    <location>
        <position position="1"/>
    </location>
</feature>
<dbReference type="AlphaFoldDB" id="A0AA38LP99"/>
<name>A0AA38LP99_TAXCH</name>
<comment type="caution">
    <text evidence="2">The sequence shown here is derived from an EMBL/GenBank/DDBJ whole genome shotgun (WGS) entry which is preliminary data.</text>
</comment>
<proteinExistence type="predicted"/>
<dbReference type="InterPro" id="IPR044277">
    <property type="entry name" value="GIP1"/>
</dbReference>
<dbReference type="EMBL" id="JAHRHJ020000001">
    <property type="protein sequence ID" value="KAH9330844.1"/>
    <property type="molecule type" value="Genomic_DNA"/>
</dbReference>
<evidence type="ECO:0000313" key="3">
    <source>
        <dbReference type="Proteomes" id="UP000824469"/>
    </source>
</evidence>
<feature type="region of interest" description="Disordered" evidence="1">
    <location>
        <begin position="1"/>
        <end position="25"/>
    </location>
</feature>
<dbReference type="GO" id="GO:0051082">
    <property type="term" value="F:unfolded protein binding"/>
    <property type="evidence" value="ECO:0007669"/>
    <property type="project" value="TreeGrafter"/>
</dbReference>